<dbReference type="InterPro" id="IPR015417">
    <property type="entry name" value="Gly_reductase_pB_sua/b"/>
</dbReference>
<gene>
    <name evidence="1" type="ORF">JZO70_08440</name>
</gene>
<keyword evidence="2" id="KW-1185">Reference proteome</keyword>
<evidence type="ECO:0000313" key="1">
    <source>
        <dbReference type="EMBL" id="MBO1306186.1"/>
    </source>
</evidence>
<proteinExistence type="predicted"/>
<reference evidence="1 2" key="1">
    <citation type="submission" date="2021-03" db="EMBL/GenBank/DDBJ databases">
        <title>Enterococcal diversity collection.</title>
        <authorList>
            <person name="Gilmore M.S."/>
            <person name="Schwartzman J."/>
            <person name="Van Tyne D."/>
            <person name="Martin M."/>
            <person name="Earl A.M."/>
            <person name="Manson A.L."/>
            <person name="Straub T."/>
            <person name="Salamzade R."/>
            <person name="Saavedra J."/>
            <person name="Lebreton F."/>
            <person name="Prichula J."/>
            <person name="Schaufler K."/>
            <person name="Gaca A."/>
            <person name="Sgardioli B."/>
            <person name="Wagenaar J."/>
            <person name="Strong T."/>
        </authorList>
    </citation>
    <scope>NUCLEOTIDE SEQUENCE [LARGE SCALE GENOMIC DNA]</scope>
    <source>
        <strain evidence="1 2">669A</strain>
    </source>
</reference>
<evidence type="ECO:0000313" key="2">
    <source>
        <dbReference type="Proteomes" id="UP000664601"/>
    </source>
</evidence>
<protein>
    <submittedName>
        <fullName evidence="1">Proline reductase</fullName>
    </submittedName>
</protein>
<organism evidence="1 2">
    <name type="scientific">Candidatus Enterococcus moelleringii</name>
    <dbReference type="NCBI Taxonomy" id="2815325"/>
    <lineage>
        <taxon>Bacteria</taxon>
        <taxon>Bacillati</taxon>
        <taxon>Bacillota</taxon>
        <taxon>Bacilli</taxon>
        <taxon>Lactobacillales</taxon>
        <taxon>Enterococcaceae</taxon>
        <taxon>Enterococcus</taxon>
    </lineage>
</organism>
<accession>A0ABS3L983</accession>
<dbReference type="RefSeq" id="WP_207673117.1">
    <property type="nucleotide sequence ID" value="NZ_JAFREM010000013.1"/>
</dbReference>
<dbReference type="Pfam" id="PF09338">
    <property type="entry name" value="Gly_reductase"/>
    <property type="match status" value="1"/>
</dbReference>
<name>A0ABS3L983_9ENTE</name>
<dbReference type="Proteomes" id="UP000664601">
    <property type="component" value="Unassembled WGS sequence"/>
</dbReference>
<sequence length="153" mass="16738">MGLGSSMKETTLHHYRDPFVELLAEDAEIDLRGVIIMGSADDTPKKMLASRRTAQLIRSLAVDGAILSCNGFGNNHVDYANLINEVGTAQIPFVAMSVCEAADFVVKNNYLTEVLPFYKSPKASETGILAQNTVTLLDAQKAIARLRLKMRHS</sequence>
<comment type="caution">
    <text evidence="1">The sequence shown here is derived from an EMBL/GenBank/DDBJ whole genome shotgun (WGS) entry which is preliminary data.</text>
</comment>
<dbReference type="EMBL" id="JAFREM010000013">
    <property type="protein sequence ID" value="MBO1306186.1"/>
    <property type="molecule type" value="Genomic_DNA"/>
</dbReference>